<organism evidence="3 4">
    <name type="scientific">Aquipuribacter nitratireducens</name>
    <dbReference type="NCBI Taxonomy" id="650104"/>
    <lineage>
        <taxon>Bacteria</taxon>
        <taxon>Bacillati</taxon>
        <taxon>Actinomycetota</taxon>
        <taxon>Actinomycetes</taxon>
        <taxon>Micrococcales</taxon>
        <taxon>Intrasporangiaceae</taxon>
        <taxon>Aquipuribacter</taxon>
    </lineage>
</organism>
<dbReference type="Proteomes" id="UP001596122">
    <property type="component" value="Unassembled WGS sequence"/>
</dbReference>
<proteinExistence type="predicted"/>
<comment type="caution">
    <text evidence="3">The sequence shown here is derived from an EMBL/GenBank/DDBJ whole genome shotgun (WGS) entry which is preliminary data.</text>
</comment>
<dbReference type="InterPro" id="IPR032830">
    <property type="entry name" value="XPB/Ssl2_N"/>
</dbReference>
<accession>A0ABW0GLY4</accession>
<feature type="compositionally biased region" description="Basic residues" evidence="1">
    <location>
        <begin position="675"/>
        <end position="687"/>
    </location>
</feature>
<protein>
    <submittedName>
        <fullName evidence="3">Helicase-associated domain-containing protein</fullName>
    </submittedName>
</protein>
<keyword evidence="3" id="KW-0547">Nucleotide-binding</keyword>
<dbReference type="RefSeq" id="WP_340270769.1">
    <property type="nucleotide sequence ID" value="NZ_JBBEOG010000008.1"/>
</dbReference>
<evidence type="ECO:0000313" key="3">
    <source>
        <dbReference type="EMBL" id="MFC5380918.1"/>
    </source>
</evidence>
<name>A0ABW0GLY4_9MICO</name>
<feature type="region of interest" description="Disordered" evidence="1">
    <location>
        <begin position="1"/>
        <end position="20"/>
    </location>
</feature>
<reference evidence="4" key="1">
    <citation type="journal article" date="2019" name="Int. J. Syst. Evol. Microbiol.">
        <title>The Global Catalogue of Microorganisms (GCM) 10K type strain sequencing project: providing services to taxonomists for standard genome sequencing and annotation.</title>
        <authorList>
            <consortium name="The Broad Institute Genomics Platform"/>
            <consortium name="The Broad Institute Genome Sequencing Center for Infectious Disease"/>
            <person name="Wu L."/>
            <person name="Ma J."/>
        </authorList>
    </citation>
    <scope>NUCLEOTIDE SEQUENCE [LARGE SCALE GENOMIC DNA]</scope>
    <source>
        <strain evidence="4">CCUG 43114</strain>
    </source>
</reference>
<feature type="region of interest" description="Disordered" evidence="1">
    <location>
        <begin position="670"/>
        <end position="695"/>
    </location>
</feature>
<keyword evidence="3" id="KW-0067">ATP-binding</keyword>
<feature type="domain" description="Helicase XPB/Ssl2 N-terminal" evidence="2">
    <location>
        <begin position="514"/>
        <end position="636"/>
    </location>
</feature>
<keyword evidence="4" id="KW-1185">Reference proteome</keyword>
<evidence type="ECO:0000259" key="2">
    <source>
        <dbReference type="Pfam" id="PF13625"/>
    </source>
</evidence>
<dbReference type="EMBL" id="JBHSLD010000007">
    <property type="protein sequence ID" value="MFC5380918.1"/>
    <property type="molecule type" value="Genomic_DNA"/>
</dbReference>
<feature type="compositionally biased region" description="Basic and acidic residues" evidence="1">
    <location>
        <begin position="1"/>
        <end position="12"/>
    </location>
</feature>
<dbReference type="GO" id="GO:0004386">
    <property type="term" value="F:helicase activity"/>
    <property type="evidence" value="ECO:0007669"/>
    <property type="project" value="UniProtKB-KW"/>
</dbReference>
<keyword evidence="3" id="KW-0347">Helicase</keyword>
<keyword evidence="3" id="KW-0378">Hydrolase</keyword>
<evidence type="ECO:0000256" key="1">
    <source>
        <dbReference type="SAM" id="MobiDB-lite"/>
    </source>
</evidence>
<sequence>MPSDSRRGEGRARPAAPRSLADDLRARADAELVELLRLRPDLALPVPTDVASLAVRATTRASVQRALDRLDAGALQVVEALAVLPEPVSPAAVSRAWGADARAHVERLRRLGLVWGTARAVRLVRVAHELLGPYPAGLGPSLRAVLDRRSPARLTDLAVRLGHGETGDPEKAVDAVVTALGDRAVVEGLLADAPDGARAVLERLSWGPPVGETPAVLDPTGPLVWLLHHGLLAVPEPGLVVLPREVGLALRDGRTHAHPVTGPPEPPPGARVDERWLAHASAGSAGEAVRVVGDVLRASERVTLSVRRAGGVAVRDLRRLATALGETETTTARALTAAHEAGLLDASDDPEPQWLPTRAADDWHDDDVAGRWADLAAAWWDSDAVASLAGERGPDGSVRAVLSDDTRRAGSLALRHEVLLDLAELPHGVVLQAPDVVARLDVRSPRRAGPGRADLVRRLLDDAAWLGLTGQGALAPPGAALAAAAPDADSGAGTRRAAAAASLAALLPEPVDHLLLQADLTAVAPGPLEPALAAEVDLLADVESRGAATVYRFSADSVRRALDAGRTADDVLETLSRASPTGVPQPLEYLVRDVARRHGLVRVGAAGSYLRAEDPAALAELLADRRLAHLGLRRLAPTVLAAQADGPTVLAALRDVGLAPAAEAADGTLLVSGPSRRRAPARRRPRRTVTAPVPPAPDQLAEAVRRWRLAEAGPRPGSVELPFLEPRVSLELLRDAVAARGRVWIGYVDETGRTTRRLLEPLALSGGRLTAVEVGRPGTRTFSVHRVTGAAHAAQAPAQVEG</sequence>
<dbReference type="Pfam" id="PF13625">
    <property type="entry name" value="Helicase_C_3"/>
    <property type="match status" value="1"/>
</dbReference>
<gene>
    <name evidence="3" type="ORF">ACFPJ6_08955</name>
</gene>
<evidence type="ECO:0000313" key="4">
    <source>
        <dbReference type="Proteomes" id="UP001596122"/>
    </source>
</evidence>